<keyword evidence="6" id="KW-0804">Transcription</keyword>
<evidence type="ECO:0000256" key="10">
    <source>
        <dbReference type="SAM" id="MobiDB-lite"/>
    </source>
</evidence>
<accession>A0A287AEL7</accession>
<dbReference type="SMART" id="SM00454">
    <property type="entry name" value="SAM"/>
    <property type="match status" value="1"/>
</dbReference>
<dbReference type="InterPro" id="IPR047531">
    <property type="entry name" value="SAM_Scm-like"/>
</dbReference>
<comment type="function">
    <text evidence="8">Putative Polycomb group (PcG) protein. PcG proteins act by forming multiprotein complexes, which are required to maintain the transcriptionally repressive state of homeotic genes throughout development. May be involved in spermatogenesis during sexual maturation.</text>
</comment>
<dbReference type="PROSITE" id="PS50105">
    <property type="entry name" value="SAM_DOMAIN"/>
    <property type="match status" value="1"/>
</dbReference>
<evidence type="ECO:0000256" key="7">
    <source>
        <dbReference type="ARBA" id="ARBA00023242"/>
    </source>
</evidence>
<keyword evidence="13" id="KW-1185">Reference proteome</keyword>
<evidence type="ECO:0000313" key="13">
    <source>
        <dbReference type="Proteomes" id="UP000008227"/>
    </source>
</evidence>
<dbReference type="Pfam" id="PF00536">
    <property type="entry name" value="SAM_1"/>
    <property type="match status" value="1"/>
</dbReference>
<gene>
    <name evidence="12" type="primary">SCML1</name>
</gene>
<evidence type="ECO:0000256" key="3">
    <source>
        <dbReference type="ARBA" id="ARBA00022491"/>
    </source>
</evidence>
<evidence type="ECO:0000256" key="5">
    <source>
        <dbReference type="ARBA" id="ARBA00023015"/>
    </source>
</evidence>
<organism evidence="12 13">
    <name type="scientific">Sus scrofa</name>
    <name type="common">Pig</name>
    <dbReference type="NCBI Taxonomy" id="9823"/>
    <lineage>
        <taxon>Eukaryota</taxon>
        <taxon>Metazoa</taxon>
        <taxon>Chordata</taxon>
        <taxon>Craniata</taxon>
        <taxon>Vertebrata</taxon>
        <taxon>Euteleostomi</taxon>
        <taxon>Mammalia</taxon>
        <taxon>Eutheria</taxon>
        <taxon>Laurasiatheria</taxon>
        <taxon>Artiodactyla</taxon>
        <taxon>Suina</taxon>
        <taxon>Suidae</taxon>
        <taxon>Sus</taxon>
    </lineage>
</organism>
<dbReference type="PaxDb" id="9823-ENSSSCP00000012937"/>
<feature type="region of interest" description="Disordered" evidence="10">
    <location>
        <begin position="130"/>
        <end position="210"/>
    </location>
</feature>
<dbReference type="Gene3D" id="1.10.150.50">
    <property type="entry name" value="Transcription Factor, Ets-1"/>
    <property type="match status" value="1"/>
</dbReference>
<sequence>KMSSGSSEVDVIRTRIPAYDDDNTVLYAYEPNTAYINNESVVSDTAYNEEQQKTVLDVLTHCQAIQDAIQNLDKKFDVIHGKVSKIHRLRMKSLWQNRKLLGYAYKTYLLSRKSKVHRVRRRESPAVFSYPESYSPTTPVARRENDSESYPMGTPCPSEGSPEREQESFFHDQEPGYSQSPPLPSFYPTDSYQSYYTPDDPMQDSSSMPCYGSPGARSSCSFFSATQANAAVPGTPSSPVGNDTDVLKQTYSSEPSTWSVDEVIVFLQSIDPQLSDSLADLFRQHDIDGKALLLLKSDMMIKYMGLKLGTAVKLCHYIERLKGKYFNN</sequence>
<comment type="similarity">
    <text evidence="2">Belongs to the SCM family.</text>
</comment>
<dbReference type="InParanoid" id="A0A287AEL7"/>
<keyword evidence="5" id="KW-0805">Transcription regulation</keyword>
<dbReference type="Ensembl" id="ENSSSCT00000051690.3">
    <property type="protein sequence ID" value="ENSSSCP00000042270.2"/>
    <property type="gene ID" value="ENSSSCG00000012152.6"/>
</dbReference>
<dbReference type="GeneTree" id="ENSGT00940000164165"/>
<keyword evidence="4" id="KW-0597">Phosphoprotein</keyword>
<dbReference type="FunCoup" id="A0A287AEL7">
    <property type="interactions" value="47"/>
</dbReference>
<keyword evidence="3" id="KW-0678">Repressor</keyword>
<reference evidence="13" key="1">
    <citation type="submission" date="2009-11" db="EMBL/GenBank/DDBJ databases">
        <authorList>
            <consortium name="Porcine genome sequencing project"/>
        </authorList>
    </citation>
    <scope>NUCLEOTIDE SEQUENCE [LARGE SCALE GENOMIC DNA]</scope>
    <source>
        <strain evidence="13">Duroc</strain>
    </source>
</reference>
<protein>
    <recommendedName>
        <fullName evidence="9">Sex comb on midleg-like protein 1</fullName>
    </recommendedName>
</protein>
<evidence type="ECO:0000256" key="2">
    <source>
        <dbReference type="ARBA" id="ARBA00008469"/>
    </source>
</evidence>
<dbReference type="GO" id="GO:0005634">
    <property type="term" value="C:nucleus"/>
    <property type="evidence" value="ECO:0007669"/>
    <property type="project" value="UniProtKB-SubCell"/>
</dbReference>
<proteinExistence type="inferred from homology"/>
<dbReference type="SUPFAM" id="SSF47769">
    <property type="entry name" value="SAM/Pointed domain"/>
    <property type="match status" value="1"/>
</dbReference>
<dbReference type="InterPro" id="IPR013761">
    <property type="entry name" value="SAM/pointed_sf"/>
</dbReference>
<feature type="compositionally biased region" description="Basic and acidic residues" evidence="10">
    <location>
        <begin position="161"/>
        <end position="174"/>
    </location>
</feature>
<evidence type="ECO:0000256" key="6">
    <source>
        <dbReference type="ARBA" id="ARBA00023163"/>
    </source>
</evidence>
<reference evidence="12" key="2">
    <citation type="journal article" date="2020" name="Gigascience">
        <title>An improved pig reference genome sequence to enable pig genetics and genomics research.</title>
        <authorList>
            <person name="Warr A."/>
            <person name="Affara N."/>
            <person name="Aken B."/>
            <person name="Beiki H."/>
            <person name="Bickhart D.M."/>
            <person name="Billis K."/>
            <person name="Chow W."/>
            <person name="Eory L."/>
            <person name="Finlayson H.A."/>
            <person name="Flicek P."/>
            <person name="Giron C.G."/>
            <person name="Griffin D.K."/>
            <person name="Hall R."/>
            <person name="Hannum G."/>
            <person name="Hourlier T."/>
            <person name="Howe K."/>
            <person name="Hume D.A."/>
            <person name="Izuogu O."/>
            <person name="Kim K."/>
            <person name="Koren S."/>
            <person name="Liu H."/>
            <person name="Manchanda N."/>
            <person name="Martin F.J."/>
            <person name="Nonneman D.J."/>
            <person name="O'Connor R.E."/>
            <person name="Phillippy A.M."/>
            <person name="Rohrer G.A."/>
            <person name="Rosen B.D."/>
            <person name="Rund L.A."/>
            <person name="Sargent C.A."/>
            <person name="Schook L.B."/>
            <person name="Schroeder S.G."/>
            <person name="Schwartz A.S."/>
            <person name="Skinner B.M."/>
            <person name="Talbot R."/>
            <person name="Tseng E."/>
            <person name="Tuggle C.K."/>
            <person name="Watson M."/>
            <person name="Smith T.P.L."/>
            <person name="Archibald A.L."/>
        </authorList>
    </citation>
    <scope>NUCLEOTIDE SEQUENCE [LARGE SCALE GENOMIC DNA]</scope>
    <source>
        <strain evidence="12">Duroc</strain>
    </source>
</reference>
<dbReference type="InterPro" id="IPR001660">
    <property type="entry name" value="SAM"/>
</dbReference>
<reference evidence="12" key="3">
    <citation type="submission" date="2025-08" db="UniProtKB">
        <authorList>
            <consortium name="Ensembl"/>
        </authorList>
    </citation>
    <scope>IDENTIFICATION</scope>
</reference>
<evidence type="ECO:0000313" key="12">
    <source>
        <dbReference type="Ensembl" id="ENSSSCP00000042270.2"/>
    </source>
</evidence>
<evidence type="ECO:0000256" key="1">
    <source>
        <dbReference type="ARBA" id="ARBA00004123"/>
    </source>
</evidence>
<dbReference type="Proteomes" id="UP000008227">
    <property type="component" value="Chromosome X"/>
</dbReference>
<comment type="subcellular location">
    <subcellularLocation>
        <location evidence="1">Nucleus</location>
    </subcellularLocation>
</comment>
<dbReference type="AlphaFoldDB" id="A0A287AEL7"/>
<evidence type="ECO:0000259" key="11">
    <source>
        <dbReference type="PROSITE" id="PS50105"/>
    </source>
</evidence>
<evidence type="ECO:0000256" key="4">
    <source>
        <dbReference type="ARBA" id="ARBA00022553"/>
    </source>
</evidence>
<name>A0A287AEL7_PIG</name>
<evidence type="ECO:0000256" key="8">
    <source>
        <dbReference type="ARBA" id="ARBA00037060"/>
    </source>
</evidence>
<evidence type="ECO:0000256" key="9">
    <source>
        <dbReference type="ARBA" id="ARBA00040639"/>
    </source>
</evidence>
<dbReference type="STRING" id="9823.ENSSSCP00000042270"/>
<dbReference type="CDD" id="cd09578">
    <property type="entry name" value="SAM_Scm"/>
    <property type="match status" value="1"/>
</dbReference>
<dbReference type="GlyGen" id="A0A287AEL7">
    <property type="glycosylation" value="1 site"/>
</dbReference>
<keyword evidence="7" id="KW-0539">Nucleus</keyword>
<dbReference type="PANTHER" id="PTHR47305:SF2">
    <property type="entry name" value="SAM DOMAIN-CONTAINING PROTEIN"/>
    <property type="match status" value="1"/>
</dbReference>
<dbReference type="PANTHER" id="PTHR47305">
    <property type="entry name" value="BEN DOMAIN-CONTAINING PROTEIN 2"/>
    <property type="match status" value="1"/>
</dbReference>
<feature type="domain" description="SAM" evidence="11">
    <location>
        <begin position="258"/>
        <end position="324"/>
    </location>
</feature>
<reference evidence="12" key="4">
    <citation type="submission" date="2025-09" db="UniProtKB">
        <authorList>
            <consortium name="Ensembl"/>
        </authorList>
    </citation>
    <scope>IDENTIFICATION</scope>
</reference>
<dbReference type="Bgee" id="ENSSSCG00000012152">
    <property type="expression patterns" value="Expressed in testis and 43 other cell types or tissues"/>
</dbReference>